<protein>
    <submittedName>
        <fullName evidence="3 4">Uncharacterized protein</fullName>
    </submittedName>
</protein>
<dbReference type="Gramene" id="PNT65507">
    <property type="protein sequence ID" value="PNT65507"/>
    <property type="gene ID" value="BRADI_4g43465v3"/>
</dbReference>
<feature type="non-terminal residue" evidence="3">
    <location>
        <position position="1"/>
    </location>
</feature>
<dbReference type="AlphaFoldDB" id="A0A2K2CU03"/>
<keyword evidence="5" id="KW-1185">Reference proteome</keyword>
<dbReference type="EMBL" id="CM000883">
    <property type="protein sequence ID" value="PNT65507.1"/>
    <property type="molecule type" value="Genomic_DNA"/>
</dbReference>
<reference evidence="3" key="2">
    <citation type="submission" date="2017-06" db="EMBL/GenBank/DDBJ databases">
        <title>WGS assembly of Brachypodium distachyon.</title>
        <authorList>
            <consortium name="The International Brachypodium Initiative"/>
            <person name="Lucas S."/>
            <person name="Harmon-Smith M."/>
            <person name="Lail K."/>
            <person name="Tice H."/>
            <person name="Grimwood J."/>
            <person name="Bruce D."/>
            <person name="Barry K."/>
            <person name="Shu S."/>
            <person name="Lindquist E."/>
            <person name="Wang M."/>
            <person name="Pitluck S."/>
            <person name="Vogel J.P."/>
            <person name="Garvin D.F."/>
            <person name="Mockler T.C."/>
            <person name="Schmutz J."/>
            <person name="Rokhsar D."/>
            <person name="Bevan M.W."/>
        </authorList>
    </citation>
    <scope>NUCLEOTIDE SEQUENCE</scope>
    <source>
        <strain evidence="3">Bd21</strain>
    </source>
</reference>
<accession>A0A2K2CU03</accession>
<proteinExistence type="predicted"/>
<evidence type="ECO:0000313" key="3">
    <source>
        <dbReference type="EMBL" id="PNT65507.1"/>
    </source>
</evidence>
<organism evidence="3">
    <name type="scientific">Brachypodium distachyon</name>
    <name type="common">Purple false brome</name>
    <name type="synonym">Trachynia distachya</name>
    <dbReference type="NCBI Taxonomy" id="15368"/>
    <lineage>
        <taxon>Eukaryota</taxon>
        <taxon>Viridiplantae</taxon>
        <taxon>Streptophyta</taxon>
        <taxon>Embryophyta</taxon>
        <taxon>Tracheophyta</taxon>
        <taxon>Spermatophyta</taxon>
        <taxon>Magnoliopsida</taxon>
        <taxon>Liliopsida</taxon>
        <taxon>Poales</taxon>
        <taxon>Poaceae</taxon>
        <taxon>BOP clade</taxon>
        <taxon>Pooideae</taxon>
        <taxon>Stipodae</taxon>
        <taxon>Brachypodieae</taxon>
        <taxon>Brachypodium</taxon>
    </lineage>
</organism>
<evidence type="ECO:0000256" key="2">
    <source>
        <dbReference type="SAM" id="Phobius"/>
    </source>
</evidence>
<evidence type="ECO:0000313" key="5">
    <source>
        <dbReference type="Proteomes" id="UP000008810"/>
    </source>
</evidence>
<dbReference type="Proteomes" id="UP000008810">
    <property type="component" value="Chromosome 4"/>
</dbReference>
<feature type="region of interest" description="Disordered" evidence="1">
    <location>
        <begin position="1"/>
        <end position="73"/>
    </location>
</feature>
<dbReference type="InParanoid" id="A0A2K2CU03"/>
<gene>
    <name evidence="3" type="ORF">BRADI_4g43465v3</name>
</gene>
<evidence type="ECO:0000256" key="1">
    <source>
        <dbReference type="SAM" id="MobiDB-lite"/>
    </source>
</evidence>
<sequence>RNERSRGHRPIPPFSGPEHPHAVSLRRPPSATPPPTAVHAVPNSRWPHALAGDGSGDLPEARRGPRVRCCPNASPPPLTRAVQFLVRTNMAEIGTLHLVHAGVNLLLLLLLLLFRSPHKVPMPLFRLGIYLTSENYI</sequence>
<evidence type="ECO:0000313" key="4">
    <source>
        <dbReference type="EnsemblPlants" id="PNT65507"/>
    </source>
</evidence>
<keyword evidence="2" id="KW-1133">Transmembrane helix</keyword>
<keyword evidence="2" id="KW-0472">Membrane</keyword>
<name>A0A2K2CU03_BRADI</name>
<reference evidence="3 4" key="1">
    <citation type="journal article" date="2010" name="Nature">
        <title>Genome sequencing and analysis of the model grass Brachypodium distachyon.</title>
        <authorList>
            <consortium name="International Brachypodium Initiative"/>
        </authorList>
    </citation>
    <scope>NUCLEOTIDE SEQUENCE [LARGE SCALE GENOMIC DNA]</scope>
    <source>
        <strain evidence="3 4">Bd21</strain>
    </source>
</reference>
<keyword evidence="2" id="KW-0812">Transmembrane</keyword>
<reference evidence="4" key="3">
    <citation type="submission" date="2018-08" db="UniProtKB">
        <authorList>
            <consortium name="EnsemblPlants"/>
        </authorList>
    </citation>
    <scope>IDENTIFICATION</scope>
    <source>
        <strain evidence="4">cv. Bd21</strain>
    </source>
</reference>
<dbReference type="EnsemblPlants" id="PNT65507">
    <property type="protein sequence ID" value="PNT65507"/>
    <property type="gene ID" value="BRADI_4g43465v3"/>
</dbReference>
<feature type="transmembrane region" description="Helical" evidence="2">
    <location>
        <begin position="93"/>
        <end position="114"/>
    </location>
</feature>